<evidence type="ECO:0000256" key="1">
    <source>
        <dbReference type="SAM" id="MobiDB-lite"/>
    </source>
</evidence>
<dbReference type="EMBL" id="JAHRHJ020000007">
    <property type="protein sequence ID" value="KAH9308871.1"/>
    <property type="molecule type" value="Genomic_DNA"/>
</dbReference>
<feature type="non-terminal residue" evidence="2">
    <location>
        <position position="1"/>
    </location>
</feature>
<organism evidence="2 3">
    <name type="scientific">Taxus chinensis</name>
    <name type="common">Chinese yew</name>
    <name type="synonym">Taxus wallichiana var. chinensis</name>
    <dbReference type="NCBI Taxonomy" id="29808"/>
    <lineage>
        <taxon>Eukaryota</taxon>
        <taxon>Viridiplantae</taxon>
        <taxon>Streptophyta</taxon>
        <taxon>Embryophyta</taxon>
        <taxon>Tracheophyta</taxon>
        <taxon>Spermatophyta</taxon>
        <taxon>Pinopsida</taxon>
        <taxon>Pinidae</taxon>
        <taxon>Conifers II</taxon>
        <taxon>Cupressales</taxon>
        <taxon>Taxaceae</taxon>
        <taxon>Taxus</taxon>
    </lineage>
</organism>
<feature type="compositionally biased region" description="Acidic residues" evidence="1">
    <location>
        <begin position="72"/>
        <end position="82"/>
    </location>
</feature>
<feature type="region of interest" description="Disordered" evidence="1">
    <location>
        <begin position="48"/>
        <end position="90"/>
    </location>
</feature>
<reference evidence="2 3" key="1">
    <citation type="journal article" date="2021" name="Nat. Plants">
        <title>The Taxus genome provides insights into paclitaxel biosynthesis.</title>
        <authorList>
            <person name="Xiong X."/>
            <person name="Gou J."/>
            <person name="Liao Q."/>
            <person name="Li Y."/>
            <person name="Zhou Q."/>
            <person name="Bi G."/>
            <person name="Li C."/>
            <person name="Du R."/>
            <person name="Wang X."/>
            <person name="Sun T."/>
            <person name="Guo L."/>
            <person name="Liang H."/>
            <person name="Lu P."/>
            <person name="Wu Y."/>
            <person name="Zhang Z."/>
            <person name="Ro D.K."/>
            <person name="Shang Y."/>
            <person name="Huang S."/>
            <person name="Yan J."/>
        </authorList>
    </citation>
    <scope>NUCLEOTIDE SEQUENCE [LARGE SCALE GENOMIC DNA]</scope>
    <source>
        <strain evidence="2">Ta-2019</strain>
    </source>
</reference>
<evidence type="ECO:0000313" key="2">
    <source>
        <dbReference type="EMBL" id="KAH9308871.1"/>
    </source>
</evidence>
<proteinExistence type="predicted"/>
<sequence length="90" mass="10239">TSYVDRLISDIISMKPISLAIEDIGAMLRYLQIKPKIENKKYMENEFALPGPPNGKHTVENMPAPKPTKDIEVDDEEEEREDSGDLEHRG</sequence>
<evidence type="ECO:0000313" key="3">
    <source>
        <dbReference type="Proteomes" id="UP000824469"/>
    </source>
</evidence>
<gene>
    <name evidence="2" type="ORF">KI387_036782</name>
</gene>
<accession>A0AA38KUI6</accession>
<comment type="caution">
    <text evidence="2">The sequence shown here is derived from an EMBL/GenBank/DDBJ whole genome shotgun (WGS) entry which is preliminary data.</text>
</comment>
<dbReference type="AlphaFoldDB" id="A0AA38KUI6"/>
<protein>
    <submittedName>
        <fullName evidence="2">Uncharacterized protein</fullName>
    </submittedName>
</protein>
<name>A0AA38KUI6_TAXCH</name>
<keyword evidence="3" id="KW-1185">Reference proteome</keyword>
<dbReference type="Proteomes" id="UP000824469">
    <property type="component" value="Unassembled WGS sequence"/>
</dbReference>